<name>A0AAN7WQW3_9PEZI</name>
<evidence type="ECO:0000313" key="3">
    <source>
        <dbReference type="Proteomes" id="UP001310594"/>
    </source>
</evidence>
<feature type="domain" description="F-box" evidence="1">
    <location>
        <begin position="1"/>
        <end position="47"/>
    </location>
</feature>
<dbReference type="InterPro" id="IPR036047">
    <property type="entry name" value="F-box-like_dom_sf"/>
</dbReference>
<organism evidence="2 3">
    <name type="scientific">Elasticomyces elasticus</name>
    <dbReference type="NCBI Taxonomy" id="574655"/>
    <lineage>
        <taxon>Eukaryota</taxon>
        <taxon>Fungi</taxon>
        <taxon>Dikarya</taxon>
        <taxon>Ascomycota</taxon>
        <taxon>Pezizomycotina</taxon>
        <taxon>Dothideomycetes</taxon>
        <taxon>Dothideomycetidae</taxon>
        <taxon>Mycosphaerellales</taxon>
        <taxon>Teratosphaeriaceae</taxon>
        <taxon>Elasticomyces</taxon>
    </lineage>
</organism>
<comment type="caution">
    <text evidence="2">The sequence shown here is derived from an EMBL/GenBank/DDBJ whole genome shotgun (WGS) entry which is preliminary data.</text>
</comment>
<dbReference type="EMBL" id="JAVRQU010000002">
    <property type="protein sequence ID" value="KAK5706912.1"/>
    <property type="molecule type" value="Genomic_DNA"/>
</dbReference>
<dbReference type="PROSITE" id="PS50181">
    <property type="entry name" value="FBOX"/>
    <property type="match status" value="1"/>
</dbReference>
<dbReference type="CDD" id="cd09917">
    <property type="entry name" value="F-box_SF"/>
    <property type="match status" value="1"/>
</dbReference>
<dbReference type="AlphaFoldDB" id="A0AAN7WQW3"/>
<gene>
    <name evidence="2" type="ORF">LTR97_001904</name>
</gene>
<proteinExistence type="predicted"/>
<dbReference type="InterPro" id="IPR001810">
    <property type="entry name" value="F-box_dom"/>
</dbReference>
<evidence type="ECO:0000259" key="1">
    <source>
        <dbReference type="PROSITE" id="PS50181"/>
    </source>
</evidence>
<protein>
    <recommendedName>
        <fullName evidence="1">F-box domain-containing protein</fullName>
    </recommendedName>
</protein>
<reference evidence="2" key="1">
    <citation type="submission" date="2023-08" db="EMBL/GenBank/DDBJ databases">
        <title>Black Yeasts Isolated from many extreme environments.</title>
        <authorList>
            <person name="Coleine C."/>
            <person name="Stajich J.E."/>
            <person name="Selbmann L."/>
        </authorList>
    </citation>
    <scope>NUCLEOTIDE SEQUENCE</scope>
    <source>
        <strain evidence="2">CCFEE 5810</strain>
    </source>
</reference>
<accession>A0AAN7WQW3</accession>
<sequence length="363" mass="41664">MPLDDLPNEILTHLFTHLPSLTSVLALSATSQHLHQIYSSNTTARLTILSAVLSTEFGPLDDIIQICTLNSSQPAQIRHTNVPLSDALVEQILKIGRCARMWEEIYPLKKWKTNYAARRLLTTPERFIFRRALYRLWLFSHAFHNAQHPRTSRNIPHVVAERSALLQNWSTEELAEMLDVHHMLRDVVANNICPSNGKIRQKYNKRYPESTHQPMFNIHLNYPPPAASWTTISADSGWMDRSIISSAKYTHNARLQPNRSRFGSPNHDIGQEGWGDDINHYYVVEDMLKLDPQQLLFLRDRCPLKALVEMYVKANVDGNEGWYGNNGETFCETLWVVGKGRGMEVEELKREVEEGRMGVAVVR</sequence>
<dbReference type="Proteomes" id="UP001310594">
    <property type="component" value="Unassembled WGS sequence"/>
</dbReference>
<evidence type="ECO:0000313" key="2">
    <source>
        <dbReference type="EMBL" id="KAK5706912.1"/>
    </source>
</evidence>
<dbReference type="SUPFAM" id="SSF81383">
    <property type="entry name" value="F-box domain"/>
    <property type="match status" value="1"/>
</dbReference>
<dbReference type="Pfam" id="PF12937">
    <property type="entry name" value="F-box-like"/>
    <property type="match status" value="1"/>
</dbReference>